<gene>
    <name evidence="1" type="ORF">JDP02_02055</name>
</gene>
<dbReference type="Pfam" id="PF02452">
    <property type="entry name" value="PemK_toxin"/>
    <property type="match status" value="1"/>
</dbReference>
<evidence type="ECO:0000313" key="1">
    <source>
        <dbReference type="EMBL" id="MBK3427295.1"/>
    </source>
</evidence>
<evidence type="ECO:0000313" key="2">
    <source>
        <dbReference type="Proteomes" id="UP000603369"/>
    </source>
</evidence>
<dbReference type="RefSeq" id="WP_200435326.1">
    <property type="nucleotide sequence ID" value="NZ_CP175770.1"/>
</dbReference>
<proteinExistence type="predicted"/>
<dbReference type="Proteomes" id="UP000603369">
    <property type="component" value="Unassembled WGS sequence"/>
</dbReference>
<sequence length="178" mass="20316">MKSAMLTRLRQALGISEREPIDTGLSRINSRLGLDRSDEFHEPRKAADIQVEATASHPRSIFFTPDMDGQADSGEVVWVWVPAEGKQAPPRERAILVVGRTRTTVMGLLISPNPKHALDDAWLEIGSGEWDESGCDCWVRLDRLLEVSEEQVRRQGTLFPERRFERIANRLRARYHWA</sequence>
<comment type="caution">
    <text evidence="1">The sequence shown here is derived from an EMBL/GenBank/DDBJ whole genome shotgun (WGS) entry which is preliminary data.</text>
</comment>
<organism evidence="1 2">
    <name type="scientific">Corynebacterium tuberculostearicum</name>
    <dbReference type="NCBI Taxonomy" id="38304"/>
    <lineage>
        <taxon>Bacteria</taxon>
        <taxon>Bacillati</taxon>
        <taxon>Actinomycetota</taxon>
        <taxon>Actinomycetes</taxon>
        <taxon>Mycobacteriales</taxon>
        <taxon>Corynebacteriaceae</taxon>
        <taxon>Corynebacterium</taxon>
    </lineage>
</organism>
<dbReference type="EMBL" id="JAEHFL010000002">
    <property type="protein sequence ID" value="MBK3427295.1"/>
    <property type="molecule type" value="Genomic_DNA"/>
</dbReference>
<dbReference type="GO" id="GO:0003677">
    <property type="term" value="F:DNA binding"/>
    <property type="evidence" value="ECO:0007669"/>
    <property type="project" value="InterPro"/>
</dbReference>
<dbReference type="AlphaFoldDB" id="A0A8I1LAJ5"/>
<name>A0A8I1LAJ5_9CORY</name>
<protein>
    <submittedName>
        <fullName evidence="1">Type II toxin-antitoxin system PemK/MazF family toxin</fullName>
    </submittedName>
</protein>
<keyword evidence="2" id="KW-1185">Reference proteome</keyword>
<reference evidence="1 2" key="1">
    <citation type="submission" date="2020-12" db="EMBL/GenBank/DDBJ databases">
        <title>Draft genome sequence of the commensal strain Corynebacterium tuberculostearicum MFP09/CIP 102622 isolated from human skin.</title>
        <authorList>
            <person name="Boukerb A.M."/>
            <person name="Janvier X."/>
            <person name="Feuilloley M.G.J."/>
            <person name="Groboillot A."/>
        </authorList>
    </citation>
    <scope>NUCLEOTIDE SEQUENCE [LARGE SCALE GENOMIC DNA]</scope>
    <source>
        <strain evidence="1 2">CIP 102622</strain>
    </source>
</reference>
<accession>A0A8I1LAJ5</accession>
<dbReference type="SUPFAM" id="SSF50118">
    <property type="entry name" value="Cell growth inhibitor/plasmid maintenance toxic component"/>
    <property type="match status" value="1"/>
</dbReference>
<dbReference type="InterPro" id="IPR003477">
    <property type="entry name" value="PemK-like"/>
</dbReference>